<dbReference type="Gene3D" id="2.30.110.10">
    <property type="entry name" value="Electron Transport, Fmn-binding Protein, Chain A"/>
    <property type="match status" value="1"/>
</dbReference>
<reference evidence="1 2" key="1">
    <citation type="submission" date="2017-09" db="EMBL/GenBank/DDBJ databases">
        <authorList>
            <person name="Ehlers B."/>
            <person name="Leendertz F.H."/>
        </authorList>
    </citation>
    <scope>NUCLEOTIDE SEQUENCE [LARGE SCALE GENOMIC DNA]</scope>
    <source>
        <strain evidence="1 2">DSM 45537</strain>
    </source>
</reference>
<proteinExistence type="predicted"/>
<evidence type="ECO:0000313" key="1">
    <source>
        <dbReference type="EMBL" id="SNY77989.1"/>
    </source>
</evidence>
<accession>A0A285KZB3</accession>
<name>A0A285KZB3_9NOCA</name>
<dbReference type="AlphaFoldDB" id="A0A285KZB3"/>
<dbReference type="STRING" id="1379680.GCA_001612615_02397"/>
<protein>
    <recommendedName>
        <fullName evidence="3">Pyridoxamine 5'-phosphate oxidase</fullName>
    </recommendedName>
</protein>
<sequence>MSAQDLPPELVDIIGGYDLAFLVSIGDLGPHTTPHHPVLDTNRFRIPAPGPVTCRNITANPAVTLLWPPATPTGHVLIIDGHAALDDDFTLEVVPTQAVLHHTGTAGAMSRRCGDCRRFNLAPPYMLGRTNRLPHGTGR</sequence>
<gene>
    <name evidence="1" type="ORF">SAMN04244553_1156</name>
</gene>
<evidence type="ECO:0008006" key="3">
    <source>
        <dbReference type="Google" id="ProtNLM"/>
    </source>
</evidence>
<dbReference type="Proteomes" id="UP000219565">
    <property type="component" value="Unassembled WGS sequence"/>
</dbReference>
<dbReference type="InterPro" id="IPR012349">
    <property type="entry name" value="Split_barrel_FMN-bd"/>
</dbReference>
<evidence type="ECO:0000313" key="2">
    <source>
        <dbReference type="Proteomes" id="UP000219565"/>
    </source>
</evidence>
<keyword evidence="2" id="KW-1185">Reference proteome</keyword>
<dbReference type="RefSeq" id="WP_097243940.1">
    <property type="nucleotide sequence ID" value="NZ_JAMTCW010000005.1"/>
</dbReference>
<dbReference type="SUPFAM" id="SSF50475">
    <property type="entry name" value="FMN-binding split barrel"/>
    <property type="match status" value="1"/>
</dbReference>
<organism evidence="1 2">
    <name type="scientific">Nocardia amikacinitolerans</name>
    <dbReference type="NCBI Taxonomy" id="756689"/>
    <lineage>
        <taxon>Bacteria</taxon>
        <taxon>Bacillati</taxon>
        <taxon>Actinomycetota</taxon>
        <taxon>Actinomycetes</taxon>
        <taxon>Mycobacteriales</taxon>
        <taxon>Nocardiaceae</taxon>
        <taxon>Nocardia</taxon>
    </lineage>
</organism>
<dbReference type="OrthoDB" id="8907583at2"/>
<dbReference type="EMBL" id="OBEG01000001">
    <property type="protein sequence ID" value="SNY77989.1"/>
    <property type="molecule type" value="Genomic_DNA"/>
</dbReference>